<keyword evidence="2" id="KW-1185">Reference proteome</keyword>
<proteinExistence type="predicted"/>
<organism evidence="1 2">
    <name type="scientific">Dreissena polymorpha</name>
    <name type="common">Zebra mussel</name>
    <name type="synonym">Mytilus polymorpha</name>
    <dbReference type="NCBI Taxonomy" id="45954"/>
    <lineage>
        <taxon>Eukaryota</taxon>
        <taxon>Metazoa</taxon>
        <taxon>Spiralia</taxon>
        <taxon>Lophotrochozoa</taxon>
        <taxon>Mollusca</taxon>
        <taxon>Bivalvia</taxon>
        <taxon>Autobranchia</taxon>
        <taxon>Heteroconchia</taxon>
        <taxon>Euheterodonta</taxon>
        <taxon>Imparidentia</taxon>
        <taxon>Neoheterodontei</taxon>
        <taxon>Myida</taxon>
        <taxon>Dreissenoidea</taxon>
        <taxon>Dreissenidae</taxon>
        <taxon>Dreissena</taxon>
    </lineage>
</organism>
<name>A0A9D4FDZ0_DREPO</name>
<gene>
    <name evidence="1" type="ORF">DPMN_150551</name>
</gene>
<dbReference type="Proteomes" id="UP000828390">
    <property type="component" value="Unassembled WGS sequence"/>
</dbReference>
<evidence type="ECO:0000313" key="1">
    <source>
        <dbReference type="EMBL" id="KAH3796975.1"/>
    </source>
</evidence>
<reference evidence="1" key="2">
    <citation type="submission" date="2020-11" db="EMBL/GenBank/DDBJ databases">
        <authorList>
            <person name="McCartney M.A."/>
            <person name="Auch B."/>
            <person name="Kono T."/>
            <person name="Mallez S."/>
            <person name="Becker A."/>
            <person name="Gohl D.M."/>
            <person name="Silverstein K.A.T."/>
            <person name="Koren S."/>
            <person name="Bechman K.B."/>
            <person name="Herman A."/>
            <person name="Abrahante J.E."/>
            <person name="Garbe J."/>
        </authorList>
    </citation>
    <scope>NUCLEOTIDE SEQUENCE</scope>
    <source>
        <strain evidence="1">Duluth1</strain>
        <tissue evidence="1">Whole animal</tissue>
    </source>
</reference>
<dbReference type="EMBL" id="JAIWYP010000007">
    <property type="protein sequence ID" value="KAH3796975.1"/>
    <property type="molecule type" value="Genomic_DNA"/>
</dbReference>
<comment type="caution">
    <text evidence="1">The sequence shown here is derived from an EMBL/GenBank/DDBJ whole genome shotgun (WGS) entry which is preliminary data.</text>
</comment>
<sequence length="50" mass="5114">MYLEPLGATVDLHSVSSATDHVKGHARRLVGGVDIECCPGKESGPPGGVI</sequence>
<reference evidence="1" key="1">
    <citation type="journal article" date="2019" name="bioRxiv">
        <title>The Genome of the Zebra Mussel, Dreissena polymorpha: A Resource for Invasive Species Research.</title>
        <authorList>
            <person name="McCartney M.A."/>
            <person name="Auch B."/>
            <person name="Kono T."/>
            <person name="Mallez S."/>
            <person name="Zhang Y."/>
            <person name="Obille A."/>
            <person name="Becker A."/>
            <person name="Abrahante J.E."/>
            <person name="Garbe J."/>
            <person name="Badalamenti J.P."/>
            <person name="Herman A."/>
            <person name="Mangelson H."/>
            <person name="Liachko I."/>
            <person name="Sullivan S."/>
            <person name="Sone E.D."/>
            <person name="Koren S."/>
            <person name="Silverstein K.A.T."/>
            <person name="Beckman K.B."/>
            <person name="Gohl D.M."/>
        </authorList>
    </citation>
    <scope>NUCLEOTIDE SEQUENCE</scope>
    <source>
        <strain evidence="1">Duluth1</strain>
        <tissue evidence="1">Whole animal</tissue>
    </source>
</reference>
<evidence type="ECO:0000313" key="2">
    <source>
        <dbReference type="Proteomes" id="UP000828390"/>
    </source>
</evidence>
<dbReference type="AlphaFoldDB" id="A0A9D4FDZ0"/>
<protein>
    <submittedName>
        <fullName evidence="1">Uncharacterized protein</fullName>
    </submittedName>
</protein>
<accession>A0A9D4FDZ0</accession>